<comment type="caution">
    <text evidence="3">The sequence shown here is derived from an EMBL/GenBank/DDBJ whole genome shotgun (WGS) entry which is preliminary data.</text>
</comment>
<feature type="region of interest" description="Disordered" evidence="1">
    <location>
        <begin position="167"/>
        <end position="190"/>
    </location>
</feature>
<dbReference type="PANTHER" id="PTHR38788">
    <property type="entry name" value="CLR5 DOMAIN-CONTAINING PROTEIN"/>
    <property type="match status" value="1"/>
</dbReference>
<name>A0A9N9LSI7_9HELO</name>
<proteinExistence type="predicted"/>
<dbReference type="EMBL" id="CAJVRM010000273">
    <property type="protein sequence ID" value="CAG8978717.1"/>
    <property type="molecule type" value="Genomic_DNA"/>
</dbReference>
<gene>
    <name evidence="3" type="ORF">HYALB_00004700</name>
</gene>
<feature type="compositionally biased region" description="Polar residues" evidence="1">
    <location>
        <begin position="16"/>
        <end position="31"/>
    </location>
</feature>
<organism evidence="3 4">
    <name type="scientific">Hymenoscyphus albidus</name>
    <dbReference type="NCBI Taxonomy" id="595503"/>
    <lineage>
        <taxon>Eukaryota</taxon>
        <taxon>Fungi</taxon>
        <taxon>Dikarya</taxon>
        <taxon>Ascomycota</taxon>
        <taxon>Pezizomycotina</taxon>
        <taxon>Leotiomycetes</taxon>
        <taxon>Helotiales</taxon>
        <taxon>Helotiaceae</taxon>
        <taxon>Hymenoscyphus</taxon>
    </lineage>
</organism>
<feature type="compositionally biased region" description="Polar residues" evidence="1">
    <location>
        <begin position="42"/>
        <end position="51"/>
    </location>
</feature>
<dbReference type="Proteomes" id="UP000701801">
    <property type="component" value="Unassembled WGS sequence"/>
</dbReference>
<sequence>MSEQLSTAAGMDWTFDDSNTPALSSSNFLDTQQRRILPQRDPQYSSYESQLGSSMPYSRLKKLPQPSPEQWVNLKPIIYELYIEKNVTLKNILGIIAEDHQLKVTMKQLTNQLESWKFWKNKTKNRGTAVPRSDGSHTGRRMAKEECRRRKQDATCDSKVLMRETPITTSHEQDMHEQEATTPETGAPETNLIKIPEQPDECMEVQTLETPMDITWPFSWTYVDVENSPELTRLFSHLKIVCGEDIPDFELPPPSVPLNTTFPEYVSAFEVEKGSGDKASDPADEMEAHTTMSLIKRSSYASHSNKKTRGLFIHEGFDFPLPQYFDSYHSPSPFNEVHVFPSSPATRSVNRSYLATYKEIDDWDAKLYNLQTSGLLSYSNPRHLKMIRNLVDSFLLRGTIRDGNLAEYWCNQLLNNHSSTRFHTEQILWDRLNLIEAICNQRQARKALATIEDSENELLMPSNMVLIRFLRLKGRIFRHLYQRTDAEKASRNCLQLCLSNLGPKHEETVNTMFRLSQCLRRRKGSEELLRIALPLGGKELTILLEISSRLGRLMYMQGRYGEAVLLSSKNIETARSSSDYVKGWMGDSFQNIMSSLLEQGKLGQCIQAAHEYVDFGLRDWRFEFFLYPWSDITDISRRT</sequence>
<reference evidence="3" key="1">
    <citation type="submission" date="2021-07" db="EMBL/GenBank/DDBJ databases">
        <authorList>
            <person name="Durling M."/>
        </authorList>
    </citation>
    <scope>NUCLEOTIDE SEQUENCE</scope>
</reference>
<dbReference type="InterPro" id="IPR011990">
    <property type="entry name" value="TPR-like_helical_dom_sf"/>
</dbReference>
<evidence type="ECO:0000256" key="1">
    <source>
        <dbReference type="SAM" id="MobiDB-lite"/>
    </source>
</evidence>
<dbReference type="Gene3D" id="1.25.40.10">
    <property type="entry name" value="Tetratricopeptide repeat domain"/>
    <property type="match status" value="1"/>
</dbReference>
<feature type="region of interest" description="Disordered" evidence="1">
    <location>
        <begin position="124"/>
        <end position="155"/>
    </location>
</feature>
<evidence type="ECO:0000313" key="3">
    <source>
        <dbReference type="EMBL" id="CAG8978717.1"/>
    </source>
</evidence>
<dbReference type="Pfam" id="PF14420">
    <property type="entry name" value="Clr5"/>
    <property type="match status" value="1"/>
</dbReference>
<dbReference type="OrthoDB" id="3521172at2759"/>
<feature type="compositionally biased region" description="Low complexity" evidence="1">
    <location>
        <begin position="180"/>
        <end position="190"/>
    </location>
</feature>
<dbReference type="AlphaFoldDB" id="A0A9N9LSI7"/>
<feature type="region of interest" description="Disordered" evidence="1">
    <location>
        <begin position="1"/>
        <end position="51"/>
    </location>
</feature>
<evidence type="ECO:0000259" key="2">
    <source>
        <dbReference type="Pfam" id="PF14420"/>
    </source>
</evidence>
<feature type="domain" description="Clr5" evidence="2">
    <location>
        <begin position="67"/>
        <end position="119"/>
    </location>
</feature>
<keyword evidence="4" id="KW-1185">Reference proteome</keyword>
<accession>A0A9N9LSI7</accession>
<dbReference type="PANTHER" id="PTHR38788:SF3">
    <property type="entry name" value="CLR5 DOMAIN-CONTAINING PROTEIN"/>
    <property type="match status" value="1"/>
</dbReference>
<protein>
    <recommendedName>
        <fullName evidence="2">Clr5 domain-containing protein</fullName>
    </recommendedName>
</protein>
<feature type="compositionally biased region" description="Basic and acidic residues" evidence="1">
    <location>
        <begin position="134"/>
        <end position="155"/>
    </location>
</feature>
<dbReference type="InterPro" id="IPR025676">
    <property type="entry name" value="Clr5_dom"/>
</dbReference>
<evidence type="ECO:0000313" key="4">
    <source>
        <dbReference type="Proteomes" id="UP000701801"/>
    </source>
</evidence>